<proteinExistence type="predicted"/>
<dbReference type="EMBL" id="JAWWNJ010000129">
    <property type="protein sequence ID" value="KAK6987760.1"/>
    <property type="molecule type" value="Genomic_DNA"/>
</dbReference>
<accession>A0AAV9ZN10</accession>
<evidence type="ECO:0000313" key="1">
    <source>
        <dbReference type="EMBL" id="KAK6987760.1"/>
    </source>
</evidence>
<evidence type="ECO:0000313" key="2">
    <source>
        <dbReference type="Proteomes" id="UP001362999"/>
    </source>
</evidence>
<dbReference type="AlphaFoldDB" id="A0AAV9ZN10"/>
<keyword evidence="2" id="KW-1185">Reference proteome</keyword>
<gene>
    <name evidence="1" type="ORF">R3P38DRAFT_3230334</name>
</gene>
<organism evidence="1 2">
    <name type="scientific">Favolaschia claudopus</name>
    <dbReference type="NCBI Taxonomy" id="2862362"/>
    <lineage>
        <taxon>Eukaryota</taxon>
        <taxon>Fungi</taxon>
        <taxon>Dikarya</taxon>
        <taxon>Basidiomycota</taxon>
        <taxon>Agaricomycotina</taxon>
        <taxon>Agaricomycetes</taxon>
        <taxon>Agaricomycetidae</taxon>
        <taxon>Agaricales</taxon>
        <taxon>Marasmiineae</taxon>
        <taxon>Mycenaceae</taxon>
        <taxon>Favolaschia</taxon>
    </lineage>
</organism>
<reference evidence="1 2" key="1">
    <citation type="journal article" date="2024" name="J Genomics">
        <title>Draft genome sequencing and assembly of Favolaschia claudopus CIRM-BRFM 2984 isolated from oak limbs.</title>
        <authorList>
            <person name="Navarro D."/>
            <person name="Drula E."/>
            <person name="Chaduli D."/>
            <person name="Cazenave R."/>
            <person name="Ahrendt S."/>
            <person name="Wang J."/>
            <person name="Lipzen A."/>
            <person name="Daum C."/>
            <person name="Barry K."/>
            <person name="Grigoriev I.V."/>
            <person name="Favel A."/>
            <person name="Rosso M.N."/>
            <person name="Martin F."/>
        </authorList>
    </citation>
    <scope>NUCLEOTIDE SEQUENCE [LARGE SCALE GENOMIC DNA]</scope>
    <source>
        <strain evidence="1 2">CIRM-BRFM 2984</strain>
    </source>
</reference>
<sequence>MASSPLPASSSLLGVSYRFTRASPSDSVIQHVPPHPCHPRHDRIHCRHFPPRPRFPPLHAVAVPLLRLLRRPRIALALVHPSRAIVEMLRTEGPYRGARGFSHVPPQPLEPVEEVFPVQSGTPSLEAASSAVTDQYALADFAISGVAGYARKAYATQEHALAPFNLALTGAASKSLKIATAYFALAVVYLSFLPRVMSSP</sequence>
<comment type="caution">
    <text evidence="1">The sequence shown here is derived from an EMBL/GenBank/DDBJ whole genome shotgun (WGS) entry which is preliminary data.</text>
</comment>
<name>A0AAV9ZN10_9AGAR</name>
<dbReference type="Proteomes" id="UP001362999">
    <property type="component" value="Unassembled WGS sequence"/>
</dbReference>
<protein>
    <submittedName>
        <fullName evidence="1">Uncharacterized protein</fullName>
    </submittedName>
</protein>